<comment type="subcellular location">
    <subcellularLocation>
        <location evidence="1">Cytoplasm</location>
    </subcellularLocation>
</comment>
<keyword evidence="6" id="KW-0963">Cytoplasm</keyword>
<evidence type="ECO:0000256" key="13">
    <source>
        <dbReference type="ARBA" id="ARBA00033093"/>
    </source>
</evidence>
<keyword evidence="9" id="KW-0658">Purine biosynthesis</keyword>
<comment type="caution">
    <text evidence="19">The sequence shown here is derived from an EMBL/GenBank/DDBJ whole genome shotgun (WGS) entry which is preliminary data.</text>
</comment>
<name>A0A8H3IH64_9LECA</name>
<evidence type="ECO:0000256" key="16">
    <source>
        <dbReference type="SAM" id="MobiDB-lite"/>
    </source>
</evidence>
<keyword evidence="8 15" id="KW-0547">Nucleotide-binding</keyword>
<dbReference type="Gene3D" id="3.30.1330.10">
    <property type="entry name" value="PurM-like, N-terminal domain"/>
    <property type="match status" value="1"/>
</dbReference>
<evidence type="ECO:0000256" key="11">
    <source>
        <dbReference type="ARBA" id="ARBA00031908"/>
    </source>
</evidence>
<protein>
    <recommendedName>
        <fullName evidence="5">Phosphoribosylformylglycinamidine cyclo-ligase</fullName>
        <ecNumber evidence="4">6.3.3.1</ecNumber>
    </recommendedName>
    <alternativeName>
        <fullName evidence="12">AIR synthase</fullName>
    </alternativeName>
    <alternativeName>
        <fullName evidence="13">AIRS</fullName>
    </alternativeName>
    <alternativeName>
        <fullName evidence="11">Phosphoribosyl-aminoimidazole synthetase</fullName>
    </alternativeName>
</protein>
<proteinExistence type="inferred from homology"/>
<gene>
    <name evidence="19" type="ORF">ALECFALPRED_010241</name>
</gene>
<feature type="compositionally biased region" description="Polar residues" evidence="16">
    <location>
        <begin position="496"/>
        <end position="506"/>
    </location>
</feature>
<evidence type="ECO:0000259" key="17">
    <source>
        <dbReference type="PROSITE" id="PS50003"/>
    </source>
</evidence>
<evidence type="ECO:0000256" key="2">
    <source>
        <dbReference type="ARBA" id="ARBA00004686"/>
    </source>
</evidence>
<dbReference type="InterPro" id="IPR004733">
    <property type="entry name" value="PurM_cligase"/>
</dbReference>
<dbReference type="Proteomes" id="UP000664203">
    <property type="component" value="Unassembled WGS sequence"/>
</dbReference>
<dbReference type="SUPFAM" id="SSF56059">
    <property type="entry name" value="Glutathione synthetase ATP-binding domain-like"/>
    <property type="match status" value="1"/>
</dbReference>
<dbReference type="SUPFAM" id="SSF55326">
    <property type="entry name" value="PurM N-terminal domain-like"/>
    <property type="match status" value="1"/>
</dbReference>
<evidence type="ECO:0000256" key="4">
    <source>
        <dbReference type="ARBA" id="ARBA00013047"/>
    </source>
</evidence>
<comment type="pathway">
    <text evidence="2">Purine metabolism; IMP biosynthesis via de novo pathway; 5-amino-1-(5-phospho-D-ribosyl)imidazole from N(2)-formyl-N(1)-(5-phospho-D-ribosyl)glycinamide: step 2/2.</text>
</comment>
<evidence type="ECO:0000313" key="20">
    <source>
        <dbReference type="Proteomes" id="UP000664203"/>
    </source>
</evidence>
<dbReference type="GO" id="GO:0046084">
    <property type="term" value="P:adenine biosynthetic process"/>
    <property type="evidence" value="ECO:0007669"/>
    <property type="project" value="TreeGrafter"/>
</dbReference>
<comment type="similarity">
    <text evidence="3">Belongs to the AIR synthase family.</text>
</comment>
<dbReference type="GO" id="GO:0004641">
    <property type="term" value="F:phosphoribosylformylglycinamidine cyclo-ligase activity"/>
    <property type="evidence" value="ECO:0007669"/>
    <property type="project" value="UniProtKB-EC"/>
</dbReference>
<evidence type="ECO:0000256" key="7">
    <source>
        <dbReference type="ARBA" id="ARBA00022598"/>
    </source>
</evidence>
<dbReference type="Pfam" id="PF02769">
    <property type="entry name" value="AIRS_C"/>
    <property type="match status" value="1"/>
</dbReference>
<dbReference type="Gene3D" id="3.90.650.10">
    <property type="entry name" value="PurM-like C-terminal domain"/>
    <property type="match status" value="1"/>
</dbReference>
<accession>A0A8H3IH64</accession>
<dbReference type="EC" id="6.3.3.1" evidence="4"/>
<dbReference type="SMART" id="SM01209">
    <property type="entry name" value="GARS_A"/>
    <property type="match status" value="1"/>
</dbReference>
<evidence type="ECO:0000256" key="9">
    <source>
        <dbReference type="ARBA" id="ARBA00022755"/>
    </source>
</evidence>
<sequence length="1568" mass="171950">MGVHLLQPHNWSRKLHRTVLQPIIDGMRRERMPFVGLLFTGFMLTKNGPKFLEYNVRFGDSETQTLLSLMNAGLAEVIVACTQGWLDAVTVSAFPKFAATIVAAAGGCPGPYANKGISTIHFDNMYFRKDFGNRSLRDEPASTKLAKGGGLTYTSAGVSIDSDLAPQQSGFGGALDLVEAGYTSPPILIEGTDGVPSKLDVDVAEAVMKGVCAGCRDAGCALTGGESAETPGLLERDSAYDMVGSATGAIERGKTILPNKGAMASGNISLGHASSGCHSNGFSLIRLIIKSSSLAFSDKAPWREGEAIGESLLTPTRIYVRPLLRVMKKNLVKGMAHITGGGLMDNVPRMLPGHLAAEMNAEAWPAPKVLSWFKGEGKIEHEELAKTFNTVLGMGMVMVMSREDASETMEELNKAGEMVYNVGCVVERGRDGYEPPDSAPAGGLLKKRRPPTVLSSSPSSSPTVDMAPSSPLTPIKRADSKSSIDRLITRSRPRSLQKQGRPSSLFGSLRSLHSFPDDDDLASVASTPTSIHSTSFSTEVYGGSVLHHGEVQTAGGMFRKKSQYFVLTDSHLVRFKCQARASEIFPSIPSSIGRASGIRHSRMSSSSSLHELHTSTSSESHQGIPLGHVVAVWRLEDGKPYFSIQISHFDEETYHASDTTLQLHDPRDCDLWLSSLRGAVMKQRLINPKSFTQGFVDYTARALEQEHDYDPDQFRMFKVVQRERSGKTGARSSSEDLTKSSSTICILAIGAYKVHLVPLPRSSRTASSTSLSDMTGVSHGIMALTSLAVHDYDDAFQLTFRLPLQQASTLLLAASHVSDIALYVRHAADYLRPEWLEAPFTWNVPQSVDDEIWPIPLSNDDYQGFDRTLTAYSAAYNINTSRIRYYVNCSCEDAPAFELHPPAGNGRTRYTALELLAIMRSLRYNESFSTVSFRNISLDVLHSLHDRFGDDHVPLTNRSGEPLHIEDHANLSILIHEVQALAVKCKRLRRLDFAFSLHRKELNDDEDAHDAGCGLCQALFPLCARQQTNVDWIVLNGIILCKVDIDYLYGAALDRSCHFRALELAYCGLNDRNMDTILEAIEHQAATMESIDLSGNLARLDPWALGSYLGGLEFIRKINLSNISRTSGPEPLFTAGTLLAWKLVEIRLARTSLNEQTVEALATYLRSGQSDYLRILQLDQCKLTGSAAASLLTAMDRGPRQSRDLHIQLNENHLEQQHDQLVNVISSSYTPNQVTMQMLEYKSERDFQRLLEAFAQNKSTNYLDISKASLPADASDDTCDALHRLLAENDTLEVLDISGEHSHLEAANFGSGLNHALAGLKYNQSLKVLHVEHQRLGLQGASTLATVLEENQSLVEIHCENNEINLQAFTVLVNSVEHNTTLLFLPCMDKDRAWTQKKVDREIDSIRDDSSIMSKAGMSPSTKATVHRTLGRTLGKTMAGQRSFSARNLEKSTSPMQGYTESDIKAAMGSLLRNWERETARLQEYLGRNHKIAQGLPLERPPLLSVDRAGTGDSLAGALRGTGLDDTTPMAEIDRQLIVEDEGGEDLADEGEEGEEGGALEMSEHSHV</sequence>
<evidence type="ECO:0000256" key="5">
    <source>
        <dbReference type="ARBA" id="ARBA00020367"/>
    </source>
</evidence>
<keyword evidence="10 15" id="KW-0067">ATP-binding</keyword>
<evidence type="ECO:0000256" key="12">
    <source>
        <dbReference type="ARBA" id="ARBA00032931"/>
    </source>
</evidence>
<evidence type="ECO:0000256" key="10">
    <source>
        <dbReference type="ARBA" id="ARBA00022840"/>
    </source>
</evidence>
<dbReference type="CDD" id="cd02196">
    <property type="entry name" value="PurM"/>
    <property type="match status" value="1"/>
</dbReference>
<dbReference type="InterPro" id="IPR020561">
    <property type="entry name" value="PRibGlycinamid_synth_ATP-grasp"/>
</dbReference>
<dbReference type="InterPro" id="IPR036921">
    <property type="entry name" value="PurM-like_N_sf"/>
</dbReference>
<dbReference type="EMBL" id="CAJPDR010000084">
    <property type="protein sequence ID" value="CAF9915545.1"/>
    <property type="molecule type" value="Genomic_DNA"/>
</dbReference>
<reference evidence="19" key="1">
    <citation type="submission" date="2021-03" db="EMBL/GenBank/DDBJ databases">
        <authorList>
            <person name="Tagirdzhanova G."/>
        </authorList>
    </citation>
    <scope>NUCLEOTIDE SEQUENCE</scope>
</reference>
<feature type="domain" description="PH" evidence="17">
    <location>
        <begin position="544"/>
        <end position="681"/>
    </location>
</feature>
<feature type="compositionally biased region" description="Acidic residues" evidence="16">
    <location>
        <begin position="1541"/>
        <end position="1558"/>
    </location>
</feature>
<evidence type="ECO:0000256" key="8">
    <source>
        <dbReference type="ARBA" id="ARBA00022741"/>
    </source>
</evidence>
<dbReference type="FunFam" id="3.90.650.10:FF:000011">
    <property type="entry name" value="Phosphoribosylformylglycinamidine cyclo-ligase"/>
    <property type="match status" value="1"/>
</dbReference>
<dbReference type="PROSITE" id="PS50003">
    <property type="entry name" value="PH_DOMAIN"/>
    <property type="match status" value="1"/>
</dbReference>
<dbReference type="InterPro" id="IPR036676">
    <property type="entry name" value="PurM-like_C_sf"/>
</dbReference>
<keyword evidence="20" id="KW-1185">Reference proteome</keyword>
<comment type="catalytic activity">
    <reaction evidence="14">
        <text>2-formamido-N(1)-(5-O-phospho-beta-D-ribosyl)acetamidine + ATP = 5-amino-1-(5-phospho-beta-D-ribosyl)imidazole + ADP + phosphate + H(+)</text>
        <dbReference type="Rhea" id="RHEA:23032"/>
        <dbReference type="ChEBI" id="CHEBI:15378"/>
        <dbReference type="ChEBI" id="CHEBI:30616"/>
        <dbReference type="ChEBI" id="CHEBI:43474"/>
        <dbReference type="ChEBI" id="CHEBI:137981"/>
        <dbReference type="ChEBI" id="CHEBI:147287"/>
        <dbReference type="ChEBI" id="CHEBI:456216"/>
        <dbReference type="EC" id="6.3.3.1"/>
    </reaction>
</comment>
<evidence type="ECO:0000256" key="6">
    <source>
        <dbReference type="ARBA" id="ARBA00022490"/>
    </source>
</evidence>
<dbReference type="SUPFAM" id="SSF56042">
    <property type="entry name" value="PurM C-terminal domain-like"/>
    <property type="match status" value="1"/>
</dbReference>
<dbReference type="InterPro" id="IPR011761">
    <property type="entry name" value="ATP-grasp"/>
</dbReference>
<evidence type="ECO:0000256" key="14">
    <source>
        <dbReference type="ARBA" id="ARBA00049057"/>
    </source>
</evidence>
<dbReference type="GO" id="GO:0005829">
    <property type="term" value="C:cytosol"/>
    <property type="evidence" value="ECO:0007669"/>
    <property type="project" value="TreeGrafter"/>
</dbReference>
<feature type="region of interest" description="Disordered" evidence="16">
    <location>
        <begin position="431"/>
        <end position="509"/>
    </location>
</feature>
<organism evidence="19 20">
    <name type="scientific">Alectoria fallacina</name>
    <dbReference type="NCBI Taxonomy" id="1903189"/>
    <lineage>
        <taxon>Eukaryota</taxon>
        <taxon>Fungi</taxon>
        <taxon>Dikarya</taxon>
        <taxon>Ascomycota</taxon>
        <taxon>Pezizomycotina</taxon>
        <taxon>Lecanoromycetes</taxon>
        <taxon>OSLEUM clade</taxon>
        <taxon>Lecanoromycetidae</taxon>
        <taxon>Lecanorales</taxon>
        <taxon>Lecanorineae</taxon>
        <taxon>Parmeliaceae</taxon>
        <taxon>Alectoria</taxon>
    </lineage>
</organism>
<evidence type="ECO:0000256" key="15">
    <source>
        <dbReference type="PROSITE-ProRule" id="PRU00409"/>
    </source>
</evidence>
<feature type="region of interest" description="Disordered" evidence="16">
    <location>
        <begin position="1541"/>
        <end position="1568"/>
    </location>
</feature>
<dbReference type="OrthoDB" id="120976at2759"/>
<dbReference type="InterPro" id="IPR001849">
    <property type="entry name" value="PH_domain"/>
</dbReference>
<dbReference type="SUPFAM" id="SSF52047">
    <property type="entry name" value="RNI-like"/>
    <property type="match status" value="1"/>
</dbReference>
<evidence type="ECO:0000313" key="19">
    <source>
        <dbReference type="EMBL" id="CAF9915545.1"/>
    </source>
</evidence>
<dbReference type="Pfam" id="PF01071">
    <property type="entry name" value="GARS_A"/>
    <property type="match status" value="1"/>
</dbReference>
<dbReference type="GO" id="GO:0005524">
    <property type="term" value="F:ATP binding"/>
    <property type="evidence" value="ECO:0007669"/>
    <property type="project" value="UniProtKB-UniRule"/>
</dbReference>
<dbReference type="InterPro" id="IPR057334">
    <property type="entry name" value="PH_2nd_LRR"/>
</dbReference>
<dbReference type="Gene3D" id="3.30.470.20">
    <property type="entry name" value="ATP-grasp fold, B domain"/>
    <property type="match status" value="1"/>
</dbReference>
<dbReference type="GO" id="GO:0046872">
    <property type="term" value="F:metal ion binding"/>
    <property type="evidence" value="ECO:0007669"/>
    <property type="project" value="InterPro"/>
</dbReference>
<dbReference type="InterPro" id="IPR010918">
    <property type="entry name" value="PurM-like_C_dom"/>
</dbReference>
<dbReference type="UniPathway" id="UPA00074">
    <property type="reaction ID" value="UER00129"/>
</dbReference>
<evidence type="ECO:0000256" key="3">
    <source>
        <dbReference type="ARBA" id="ARBA00010280"/>
    </source>
</evidence>
<dbReference type="SMART" id="SM00368">
    <property type="entry name" value="LRR_RI"/>
    <property type="match status" value="5"/>
</dbReference>
<dbReference type="Pfam" id="PF25353">
    <property type="entry name" value="PH_2nd_LRR"/>
    <property type="match status" value="1"/>
</dbReference>
<dbReference type="GO" id="GO:0004637">
    <property type="term" value="F:phosphoribosylamine-glycine ligase activity"/>
    <property type="evidence" value="ECO:0007669"/>
    <property type="project" value="TreeGrafter"/>
</dbReference>
<dbReference type="GO" id="GO:0006189">
    <property type="term" value="P:'de novo' IMP biosynthetic process"/>
    <property type="evidence" value="ECO:0007669"/>
    <property type="project" value="UniProtKB-UniPathway"/>
</dbReference>
<keyword evidence="7" id="KW-0436">Ligase</keyword>
<dbReference type="Gene3D" id="3.80.10.10">
    <property type="entry name" value="Ribonuclease Inhibitor"/>
    <property type="match status" value="1"/>
</dbReference>
<dbReference type="InterPro" id="IPR032675">
    <property type="entry name" value="LRR_dom_sf"/>
</dbReference>
<evidence type="ECO:0000259" key="18">
    <source>
        <dbReference type="PROSITE" id="PS50975"/>
    </source>
</evidence>
<evidence type="ECO:0000256" key="1">
    <source>
        <dbReference type="ARBA" id="ARBA00004496"/>
    </source>
</evidence>
<feature type="compositionally biased region" description="Basic and acidic residues" evidence="16">
    <location>
        <begin position="476"/>
        <end position="488"/>
    </location>
</feature>
<dbReference type="PANTHER" id="PTHR10520">
    <property type="entry name" value="TRIFUNCTIONAL PURINE BIOSYNTHETIC PROTEIN ADENOSINE-3-RELATED"/>
    <property type="match status" value="1"/>
</dbReference>
<dbReference type="PANTHER" id="PTHR10520:SF12">
    <property type="entry name" value="TRIFUNCTIONAL PURINE BIOSYNTHETIC PROTEIN ADENOSINE-3"/>
    <property type="match status" value="1"/>
</dbReference>
<dbReference type="PROSITE" id="PS50975">
    <property type="entry name" value="ATP_GRASP"/>
    <property type="match status" value="1"/>
</dbReference>
<feature type="domain" description="ATP-grasp" evidence="18">
    <location>
        <begin position="36"/>
        <end position="83"/>
    </location>
</feature>